<dbReference type="FunFam" id="3.40.50.20:FF:000010">
    <property type="entry name" value="Propionyl-CoA carboxylase subunit alpha"/>
    <property type="match status" value="1"/>
</dbReference>
<dbReference type="Gene3D" id="2.40.50.100">
    <property type="match status" value="1"/>
</dbReference>
<dbReference type="Pfam" id="PF00364">
    <property type="entry name" value="Biotin_lipoyl"/>
    <property type="match status" value="1"/>
</dbReference>
<dbReference type="CDD" id="cd06850">
    <property type="entry name" value="biotinyl_domain"/>
    <property type="match status" value="1"/>
</dbReference>
<evidence type="ECO:0000256" key="2">
    <source>
        <dbReference type="ARBA" id="ARBA00022598"/>
    </source>
</evidence>
<proteinExistence type="predicted"/>
<evidence type="ECO:0000313" key="11">
    <source>
        <dbReference type="Proteomes" id="UP000515947"/>
    </source>
</evidence>
<feature type="domain" description="ATP-grasp" evidence="8">
    <location>
        <begin position="120"/>
        <end position="315"/>
    </location>
</feature>
<evidence type="ECO:0000256" key="1">
    <source>
        <dbReference type="ARBA" id="ARBA00001953"/>
    </source>
</evidence>
<evidence type="ECO:0000259" key="7">
    <source>
        <dbReference type="PROSITE" id="PS50968"/>
    </source>
</evidence>
<dbReference type="AlphaFoldDB" id="A0A7G9RFX9"/>
<dbReference type="InterPro" id="IPR000089">
    <property type="entry name" value="Biotin_lipoyl"/>
</dbReference>
<dbReference type="InterPro" id="IPR005479">
    <property type="entry name" value="CPAse_ATP-bd"/>
</dbReference>
<keyword evidence="2" id="KW-0436">Ligase</keyword>
<gene>
    <name evidence="10" type="ORF">H9L09_09450</name>
</gene>
<dbReference type="InterPro" id="IPR011764">
    <property type="entry name" value="Biotin_carboxylation_dom"/>
</dbReference>
<dbReference type="PROSITE" id="PS50968">
    <property type="entry name" value="BIOTINYL_LIPOYL"/>
    <property type="match status" value="1"/>
</dbReference>
<dbReference type="Proteomes" id="UP000515947">
    <property type="component" value="Chromosome"/>
</dbReference>
<dbReference type="InterPro" id="IPR011761">
    <property type="entry name" value="ATP-grasp"/>
</dbReference>
<reference evidence="10 11" key="1">
    <citation type="submission" date="2020-08" db="EMBL/GenBank/DDBJ databases">
        <title>Genome sequence of Nocardioides mesophilus KACC 16243T.</title>
        <authorList>
            <person name="Hyun D.-W."/>
            <person name="Bae J.-W."/>
        </authorList>
    </citation>
    <scope>NUCLEOTIDE SEQUENCE [LARGE SCALE GENOMIC DNA]</scope>
    <source>
        <strain evidence="10 11">KACC 16243</strain>
    </source>
</reference>
<evidence type="ECO:0000256" key="3">
    <source>
        <dbReference type="ARBA" id="ARBA00022741"/>
    </source>
</evidence>
<dbReference type="PROSITE" id="PS50979">
    <property type="entry name" value="BC"/>
    <property type="match status" value="1"/>
</dbReference>
<dbReference type="Pfam" id="PF02786">
    <property type="entry name" value="CPSase_L_D2"/>
    <property type="match status" value="1"/>
</dbReference>
<dbReference type="InterPro" id="IPR011054">
    <property type="entry name" value="Rudment_hybrid_motif"/>
</dbReference>
<sequence length="659" mass="69237">MISTLLVANRGEIALRVIAAARARGLRTVAVYSDADREAPHVRAADTAVRIGPTPATQSYLDIDAVLGAARATGADAIHPGYGFLSERAAFARAVVEAGLTFVGPSAEVMEKMGRKDLARDIAVAAGVPVVPSAELHGDEVDASAIGFPLLVKAAAGGGGKGMRIVREADELPAALAAARREALSAFGDDTLLVERYVELGRHVEVQVLADSHGHVVHLFERDCSAQRRHQKVIEEAPAPELSDRVRKLLHESSVALAREVGYVNAGTVEFLVAGRPGQEEAFFLEMNTRLQVEHPVTELVTGLDLVQLQLRIADGEPLPFTQEDLTCTGHAFEARVYAEDAFNGFLPQAGVAESVRWSPRARVDAALESGQEVSTSYDPMLGKVIVHGSTREAARQALVTALDDTAILGLTTNLGFLRGLAASDAFRDLEVDTAWLDRNPDAIRPTGTDTAALLGAWALAHAQVQDDTPFGTADGWRLAGPAAFTPVELLVDGQSALFEVGADTVTRRTDGTGGAGGADRTWRVHPIAADAAVLRVEVDDRVHEAAVRVGPHAVDVAHRGHTFRFERPDAFGPGAHAATSDGSVTAPMPGTVLSVTASVGQQVTEGEVLGVMEAMKMELTLKAPVTGTVARVGAAAGDQVALGATLFVVDPGTPDDPA</sequence>
<dbReference type="InterPro" id="IPR005481">
    <property type="entry name" value="BC-like_N"/>
</dbReference>
<comment type="cofactor">
    <cofactor evidence="1">
        <name>biotin</name>
        <dbReference type="ChEBI" id="CHEBI:57586"/>
    </cofactor>
</comment>
<dbReference type="InterPro" id="IPR001882">
    <property type="entry name" value="Biotin_BS"/>
</dbReference>
<evidence type="ECO:0000313" key="10">
    <source>
        <dbReference type="EMBL" id="QNN54504.1"/>
    </source>
</evidence>
<dbReference type="InterPro" id="IPR050856">
    <property type="entry name" value="Biotin_carboxylase_complex"/>
</dbReference>
<dbReference type="PANTHER" id="PTHR18866">
    <property type="entry name" value="CARBOXYLASE:PYRUVATE/ACETYL-COA/PROPIONYL-COA CARBOXYLASE"/>
    <property type="match status" value="1"/>
</dbReference>
<dbReference type="SMART" id="SM00878">
    <property type="entry name" value="Biotin_carb_C"/>
    <property type="match status" value="1"/>
</dbReference>
<dbReference type="Gene3D" id="3.30.470.20">
    <property type="entry name" value="ATP-grasp fold, B domain"/>
    <property type="match status" value="1"/>
</dbReference>
<dbReference type="Pfam" id="PF00289">
    <property type="entry name" value="Biotin_carb_N"/>
    <property type="match status" value="1"/>
</dbReference>
<dbReference type="PROSITE" id="PS50975">
    <property type="entry name" value="ATP_GRASP"/>
    <property type="match status" value="1"/>
</dbReference>
<dbReference type="InterPro" id="IPR011053">
    <property type="entry name" value="Single_hybrid_motif"/>
</dbReference>
<evidence type="ECO:0000259" key="8">
    <source>
        <dbReference type="PROSITE" id="PS50975"/>
    </source>
</evidence>
<keyword evidence="5" id="KW-0092">Biotin</keyword>
<dbReference type="InterPro" id="IPR005482">
    <property type="entry name" value="Biotin_COase_C"/>
</dbReference>
<evidence type="ECO:0000256" key="6">
    <source>
        <dbReference type="PROSITE-ProRule" id="PRU00409"/>
    </source>
</evidence>
<name>A0A7G9RFX9_9ACTN</name>
<dbReference type="GO" id="GO:0046872">
    <property type="term" value="F:metal ion binding"/>
    <property type="evidence" value="ECO:0007669"/>
    <property type="project" value="InterPro"/>
</dbReference>
<feature type="domain" description="Biotin carboxylation" evidence="9">
    <location>
        <begin position="1"/>
        <end position="442"/>
    </location>
</feature>
<evidence type="ECO:0000256" key="4">
    <source>
        <dbReference type="ARBA" id="ARBA00022840"/>
    </source>
</evidence>
<evidence type="ECO:0000256" key="5">
    <source>
        <dbReference type="ARBA" id="ARBA00023267"/>
    </source>
</evidence>
<organism evidence="10 11">
    <name type="scientific">Nocardioides mesophilus</name>
    <dbReference type="NCBI Taxonomy" id="433659"/>
    <lineage>
        <taxon>Bacteria</taxon>
        <taxon>Bacillati</taxon>
        <taxon>Actinomycetota</taxon>
        <taxon>Actinomycetes</taxon>
        <taxon>Propionibacteriales</taxon>
        <taxon>Nocardioidaceae</taxon>
        <taxon>Nocardioides</taxon>
    </lineage>
</organism>
<feature type="domain" description="Lipoyl-binding" evidence="7">
    <location>
        <begin position="575"/>
        <end position="651"/>
    </location>
</feature>
<dbReference type="PANTHER" id="PTHR18866:SF126">
    <property type="entry name" value="BIOTIN CARBOXYLASE"/>
    <property type="match status" value="1"/>
</dbReference>
<dbReference type="PROSITE" id="PS00188">
    <property type="entry name" value="BIOTIN"/>
    <property type="match status" value="1"/>
</dbReference>
<dbReference type="InterPro" id="IPR016185">
    <property type="entry name" value="PreATP-grasp_dom_sf"/>
</dbReference>
<dbReference type="SUPFAM" id="SSF51230">
    <property type="entry name" value="Single hybrid motif"/>
    <property type="match status" value="1"/>
</dbReference>
<dbReference type="GO" id="GO:0016874">
    <property type="term" value="F:ligase activity"/>
    <property type="evidence" value="ECO:0007669"/>
    <property type="project" value="UniProtKB-KW"/>
</dbReference>
<dbReference type="Pfam" id="PF02785">
    <property type="entry name" value="Biotin_carb_C"/>
    <property type="match status" value="1"/>
</dbReference>
<dbReference type="SUPFAM" id="SSF56059">
    <property type="entry name" value="Glutathione synthetase ATP-binding domain-like"/>
    <property type="match status" value="1"/>
</dbReference>
<accession>A0A7G9RFX9</accession>
<keyword evidence="4 6" id="KW-0067">ATP-binding</keyword>
<keyword evidence="3 6" id="KW-0547">Nucleotide-binding</keyword>
<dbReference type="PROSITE" id="PS00867">
    <property type="entry name" value="CPSASE_2"/>
    <property type="match status" value="1"/>
</dbReference>
<dbReference type="EMBL" id="CP060713">
    <property type="protein sequence ID" value="QNN54504.1"/>
    <property type="molecule type" value="Genomic_DNA"/>
</dbReference>
<dbReference type="SUPFAM" id="SSF52440">
    <property type="entry name" value="PreATP-grasp domain"/>
    <property type="match status" value="1"/>
</dbReference>
<dbReference type="PROSITE" id="PS00866">
    <property type="entry name" value="CPSASE_1"/>
    <property type="match status" value="1"/>
</dbReference>
<protein>
    <submittedName>
        <fullName evidence="10">ATP-grasp domain-containing protein</fullName>
    </submittedName>
</protein>
<evidence type="ECO:0000259" key="9">
    <source>
        <dbReference type="PROSITE" id="PS50979"/>
    </source>
</evidence>
<keyword evidence="11" id="KW-1185">Reference proteome</keyword>
<dbReference type="SUPFAM" id="SSF51246">
    <property type="entry name" value="Rudiment single hybrid motif"/>
    <property type="match status" value="1"/>
</dbReference>
<dbReference type="GO" id="GO:0005524">
    <property type="term" value="F:ATP binding"/>
    <property type="evidence" value="ECO:0007669"/>
    <property type="project" value="UniProtKB-UniRule"/>
</dbReference>
<dbReference type="KEGG" id="nmes:H9L09_09450"/>
<dbReference type="RefSeq" id="WP_187580344.1">
    <property type="nucleotide sequence ID" value="NZ_CP060713.1"/>
</dbReference>